<dbReference type="EMBL" id="JAJSOF020000015">
    <property type="protein sequence ID" value="KAJ4441497.1"/>
    <property type="molecule type" value="Genomic_DNA"/>
</dbReference>
<comment type="caution">
    <text evidence="1">The sequence shown here is derived from an EMBL/GenBank/DDBJ whole genome shotgun (WGS) entry which is preliminary data.</text>
</comment>
<proteinExistence type="predicted"/>
<protein>
    <submittedName>
        <fullName evidence="1">Uncharacterized protein</fullName>
    </submittedName>
</protein>
<reference evidence="1 2" key="1">
    <citation type="journal article" date="2022" name="Allergy">
        <title>Genome assembly and annotation of Periplaneta americana reveal a comprehensive cockroach allergen profile.</title>
        <authorList>
            <person name="Wang L."/>
            <person name="Xiong Q."/>
            <person name="Saelim N."/>
            <person name="Wang L."/>
            <person name="Nong W."/>
            <person name="Wan A.T."/>
            <person name="Shi M."/>
            <person name="Liu X."/>
            <person name="Cao Q."/>
            <person name="Hui J.H.L."/>
            <person name="Sookrung N."/>
            <person name="Leung T.F."/>
            <person name="Tungtrongchitr A."/>
            <person name="Tsui S.K.W."/>
        </authorList>
    </citation>
    <scope>NUCLEOTIDE SEQUENCE [LARGE SCALE GENOMIC DNA]</scope>
    <source>
        <strain evidence="1">PWHHKU_190912</strain>
    </source>
</reference>
<keyword evidence="2" id="KW-1185">Reference proteome</keyword>
<gene>
    <name evidence="1" type="ORF">ANN_11353</name>
</gene>
<name>A0ABQ8T6H2_PERAM</name>
<sequence>MLTCTSLRLMEFGSSQWGALYTSSHCYMSSIVLSRVTIIQRAYRKWCAKLQVWKKKGYINMDPEMLVCRVIAVTSTLKLLEGATFSSSICTLKYVFLQDSVIHYVYLFIQYTEQYHAKFFYYYMHSASHVYLTLVLPHFDYCDILLTNLNSNLAQTLQRVHNACIRFICNIRKYDHITPSLETLQCRNLDNLSDSSHPPQRKDFERAKLFSVRGIYDSEFRCRVSPDAHDVIRIRYQSRKQPCSRIYLTFRNLYDLKNVNKFKSDARVDHAGGYPLISYFINSFWNHKDVNPCLSRENLHKKRTYINDTEEEIKRGINMGNVYYYSVEKLLSPSLLSKNLELEFIKQLYYRLFCMVVKLGLSV</sequence>
<organism evidence="1 2">
    <name type="scientific">Periplaneta americana</name>
    <name type="common">American cockroach</name>
    <name type="synonym">Blatta americana</name>
    <dbReference type="NCBI Taxonomy" id="6978"/>
    <lineage>
        <taxon>Eukaryota</taxon>
        <taxon>Metazoa</taxon>
        <taxon>Ecdysozoa</taxon>
        <taxon>Arthropoda</taxon>
        <taxon>Hexapoda</taxon>
        <taxon>Insecta</taxon>
        <taxon>Pterygota</taxon>
        <taxon>Neoptera</taxon>
        <taxon>Polyneoptera</taxon>
        <taxon>Dictyoptera</taxon>
        <taxon>Blattodea</taxon>
        <taxon>Blattoidea</taxon>
        <taxon>Blattidae</taxon>
        <taxon>Blattinae</taxon>
        <taxon>Periplaneta</taxon>
    </lineage>
</organism>
<accession>A0ABQ8T6H2</accession>
<evidence type="ECO:0000313" key="1">
    <source>
        <dbReference type="EMBL" id="KAJ4441497.1"/>
    </source>
</evidence>
<evidence type="ECO:0000313" key="2">
    <source>
        <dbReference type="Proteomes" id="UP001148838"/>
    </source>
</evidence>
<dbReference type="Proteomes" id="UP001148838">
    <property type="component" value="Unassembled WGS sequence"/>
</dbReference>